<evidence type="ECO:0000313" key="2">
    <source>
        <dbReference type="Proteomes" id="UP001057402"/>
    </source>
</evidence>
<name>A0ACB9RDW2_9MYRT</name>
<evidence type="ECO:0000313" key="1">
    <source>
        <dbReference type="EMBL" id="KAI4375814.1"/>
    </source>
</evidence>
<protein>
    <submittedName>
        <fullName evidence="1">Uncharacterized protein</fullName>
    </submittedName>
</protein>
<sequence length="129" mass="13732">MVSFNSTSYTSLRDLLPSLASSAPVPFPRPPSSDSSLCEIPIKNPLVKHAAIAYLQPMSSAPVVAEGRGVLGAIADRCVYGCCGAEEVGVCCLWWLGDVFARVVRRAGLGWDAPSDNDMEDEVDEDGDD</sequence>
<comment type="caution">
    <text evidence="1">The sequence shown here is derived from an EMBL/GenBank/DDBJ whole genome shotgun (WGS) entry which is preliminary data.</text>
</comment>
<organism evidence="1 2">
    <name type="scientific">Melastoma candidum</name>
    <dbReference type="NCBI Taxonomy" id="119954"/>
    <lineage>
        <taxon>Eukaryota</taxon>
        <taxon>Viridiplantae</taxon>
        <taxon>Streptophyta</taxon>
        <taxon>Embryophyta</taxon>
        <taxon>Tracheophyta</taxon>
        <taxon>Spermatophyta</taxon>
        <taxon>Magnoliopsida</taxon>
        <taxon>eudicotyledons</taxon>
        <taxon>Gunneridae</taxon>
        <taxon>Pentapetalae</taxon>
        <taxon>rosids</taxon>
        <taxon>malvids</taxon>
        <taxon>Myrtales</taxon>
        <taxon>Melastomataceae</taxon>
        <taxon>Melastomatoideae</taxon>
        <taxon>Melastomateae</taxon>
        <taxon>Melastoma</taxon>
    </lineage>
</organism>
<gene>
    <name evidence="1" type="ORF">MLD38_013638</name>
</gene>
<keyword evidence="2" id="KW-1185">Reference proteome</keyword>
<dbReference type="EMBL" id="CM042883">
    <property type="protein sequence ID" value="KAI4375814.1"/>
    <property type="molecule type" value="Genomic_DNA"/>
</dbReference>
<accession>A0ACB9RDW2</accession>
<dbReference type="Proteomes" id="UP001057402">
    <property type="component" value="Chromosome 4"/>
</dbReference>
<proteinExistence type="predicted"/>
<reference evidence="2" key="1">
    <citation type="journal article" date="2023" name="Front. Plant Sci.">
        <title>Chromosomal-level genome assembly of Melastoma candidum provides insights into trichome evolution.</title>
        <authorList>
            <person name="Zhong Y."/>
            <person name="Wu W."/>
            <person name="Sun C."/>
            <person name="Zou P."/>
            <person name="Liu Y."/>
            <person name="Dai S."/>
            <person name="Zhou R."/>
        </authorList>
    </citation>
    <scope>NUCLEOTIDE SEQUENCE [LARGE SCALE GENOMIC DNA]</scope>
</reference>